<dbReference type="InterPro" id="IPR020058">
    <property type="entry name" value="Glu/Gln-tRNA-synth_Ib_cat-dom"/>
</dbReference>
<keyword evidence="5 7" id="KW-0030">Aminoacyl-tRNA synthetase</keyword>
<dbReference type="PANTHER" id="PTHR43097">
    <property type="entry name" value="GLUTAMINE-TRNA LIGASE"/>
    <property type="match status" value="1"/>
</dbReference>
<gene>
    <name evidence="7" type="primary">glnS_1</name>
    <name evidence="7" type="ORF">NCTC13635_06089</name>
</gene>
<keyword evidence="1 7" id="KW-0436">Ligase</keyword>
<organism evidence="7 8">
    <name type="scientific">Klebsiella pneumoniae</name>
    <dbReference type="NCBI Taxonomy" id="573"/>
    <lineage>
        <taxon>Bacteria</taxon>
        <taxon>Pseudomonadati</taxon>
        <taxon>Pseudomonadota</taxon>
        <taxon>Gammaproteobacteria</taxon>
        <taxon>Enterobacterales</taxon>
        <taxon>Enterobacteriaceae</taxon>
        <taxon>Klebsiella/Raoultella group</taxon>
        <taxon>Klebsiella</taxon>
        <taxon>Klebsiella pneumoniae complex</taxon>
    </lineage>
</organism>
<dbReference type="GO" id="GO:0004819">
    <property type="term" value="F:glutamine-tRNA ligase activity"/>
    <property type="evidence" value="ECO:0007669"/>
    <property type="project" value="UniProtKB-EC"/>
</dbReference>
<dbReference type="AlphaFoldDB" id="A0A3S4KML3"/>
<dbReference type="Proteomes" id="UP000282433">
    <property type="component" value="Chromosome"/>
</dbReference>
<dbReference type="InterPro" id="IPR014729">
    <property type="entry name" value="Rossmann-like_a/b/a_fold"/>
</dbReference>
<protein>
    <submittedName>
        <fullName evidence="7">Glutaminyl-tRNA synthetase</fullName>
        <ecNumber evidence="7">6.1.1.18</ecNumber>
    </submittedName>
</protein>
<dbReference type="GO" id="GO:0005829">
    <property type="term" value="C:cytosol"/>
    <property type="evidence" value="ECO:0007669"/>
    <property type="project" value="TreeGrafter"/>
</dbReference>
<evidence type="ECO:0000256" key="2">
    <source>
        <dbReference type="ARBA" id="ARBA00022741"/>
    </source>
</evidence>
<dbReference type="GO" id="GO:0006425">
    <property type="term" value="P:glutaminyl-tRNA aminoacylation"/>
    <property type="evidence" value="ECO:0007669"/>
    <property type="project" value="TreeGrafter"/>
</dbReference>
<keyword evidence="3" id="KW-0067">ATP-binding</keyword>
<name>A0A3S4KML3_KLEPN</name>
<evidence type="ECO:0000259" key="6">
    <source>
        <dbReference type="Pfam" id="PF00749"/>
    </source>
</evidence>
<evidence type="ECO:0000256" key="1">
    <source>
        <dbReference type="ARBA" id="ARBA00022598"/>
    </source>
</evidence>
<proteinExistence type="predicted"/>
<accession>A0A3S4KML3</accession>
<reference evidence="7 8" key="1">
    <citation type="submission" date="2018-12" db="EMBL/GenBank/DDBJ databases">
        <authorList>
            <consortium name="Pathogen Informatics"/>
        </authorList>
    </citation>
    <scope>NUCLEOTIDE SEQUENCE [LARGE SCALE GENOMIC DNA]</scope>
    <source>
        <strain evidence="7 8">NCTC13635</strain>
    </source>
</reference>
<dbReference type="InterPro" id="IPR050132">
    <property type="entry name" value="Gln/Glu-tRNA_Ligase"/>
</dbReference>
<evidence type="ECO:0000313" key="7">
    <source>
        <dbReference type="EMBL" id="VEB06543.1"/>
    </source>
</evidence>
<dbReference type="EC" id="6.1.1.18" evidence="7"/>
<sequence>MKIWLPVNIPPFTLASAGAERLSAHWPCKIHLPELRIAQDYQGQCNLRFDDTNPVKEDIEYVESIKNDVQWFRFPLVRGRMLLV</sequence>
<keyword evidence="2" id="KW-0547">Nucleotide-binding</keyword>
<evidence type="ECO:0000313" key="8">
    <source>
        <dbReference type="Proteomes" id="UP000282433"/>
    </source>
</evidence>
<keyword evidence="4" id="KW-0648">Protein biosynthesis</keyword>
<feature type="domain" description="Glutamyl/glutaminyl-tRNA synthetase class Ib catalytic" evidence="6">
    <location>
        <begin position="35"/>
        <end position="74"/>
    </location>
</feature>
<evidence type="ECO:0000256" key="5">
    <source>
        <dbReference type="ARBA" id="ARBA00023146"/>
    </source>
</evidence>
<dbReference type="GO" id="GO:0005524">
    <property type="term" value="F:ATP binding"/>
    <property type="evidence" value="ECO:0007669"/>
    <property type="project" value="UniProtKB-KW"/>
</dbReference>
<dbReference type="PANTHER" id="PTHR43097:SF5">
    <property type="entry name" value="GLUTAMATE--TRNA LIGASE"/>
    <property type="match status" value="1"/>
</dbReference>
<evidence type="ECO:0000256" key="4">
    <source>
        <dbReference type="ARBA" id="ARBA00022917"/>
    </source>
</evidence>
<dbReference type="SUPFAM" id="SSF52374">
    <property type="entry name" value="Nucleotidylyl transferase"/>
    <property type="match status" value="1"/>
</dbReference>
<dbReference type="Pfam" id="PF00749">
    <property type="entry name" value="tRNA-synt_1c"/>
    <property type="match status" value="1"/>
</dbReference>
<dbReference type="Gene3D" id="3.40.50.620">
    <property type="entry name" value="HUPs"/>
    <property type="match status" value="1"/>
</dbReference>
<dbReference type="EMBL" id="LR134162">
    <property type="protein sequence ID" value="VEB06543.1"/>
    <property type="molecule type" value="Genomic_DNA"/>
</dbReference>
<evidence type="ECO:0000256" key="3">
    <source>
        <dbReference type="ARBA" id="ARBA00022840"/>
    </source>
</evidence>